<dbReference type="AlphaFoldDB" id="A0A3N4IM97"/>
<keyword evidence="6" id="KW-1185">Reference proteome</keyword>
<evidence type="ECO:0000313" key="6">
    <source>
        <dbReference type="Proteomes" id="UP000275078"/>
    </source>
</evidence>
<evidence type="ECO:0000259" key="4">
    <source>
        <dbReference type="PROSITE" id="PS51891"/>
    </source>
</evidence>
<evidence type="ECO:0000313" key="5">
    <source>
        <dbReference type="EMBL" id="RPA82724.1"/>
    </source>
</evidence>
<name>A0A3N4IM97_ASCIM</name>
<dbReference type="PANTHER" id="PTHR28620:SF1">
    <property type="entry name" value="CENP-V_GFA DOMAIN-CONTAINING PROTEIN"/>
    <property type="match status" value="1"/>
</dbReference>
<dbReference type="STRING" id="1160509.A0A3N4IM97"/>
<dbReference type="InterPro" id="IPR011057">
    <property type="entry name" value="Mss4-like_sf"/>
</dbReference>
<dbReference type="EMBL" id="ML119669">
    <property type="protein sequence ID" value="RPA82724.1"/>
    <property type="molecule type" value="Genomic_DNA"/>
</dbReference>
<evidence type="ECO:0000256" key="3">
    <source>
        <dbReference type="ARBA" id="ARBA00022833"/>
    </source>
</evidence>
<feature type="domain" description="CENP-V/GFA" evidence="4">
    <location>
        <begin position="29"/>
        <end position="163"/>
    </location>
</feature>
<dbReference type="SUPFAM" id="SSF51316">
    <property type="entry name" value="Mss4-like"/>
    <property type="match status" value="1"/>
</dbReference>
<dbReference type="PROSITE" id="PS51891">
    <property type="entry name" value="CENP_V_GFA"/>
    <property type="match status" value="1"/>
</dbReference>
<dbReference type="OrthoDB" id="2993351at2759"/>
<comment type="similarity">
    <text evidence="1">Belongs to the Gfa family.</text>
</comment>
<proteinExistence type="inferred from homology"/>
<organism evidence="5 6">
    <name type="scientific">Ascobolus immersus RN42</name>
    <dbReference type="NCBI Taxonomy" id="1160509"/>
    <lineage>
        <taxon>Eukaryota</taxon>
        <taxon>Fungi</taxon>
        <taxon>Dikarya</taxon>
        <taxon>Ascomycota</taxon>
        <taxon>Pezizomycotina</taxon>
        <taxon>Pezizomycetes</taxon>
        <taxon>Pezizales</taxon>
        <taxon>Ascobolaceae</taxon>
        <taxon>Ascobolus</taxon>
    </lineage>
</organism>
<sequence>MSDSNSHAITNAVAFPTELTTAPTSSTDYPGSCHCGNLRYTLHTSITPANVVKCNCTLCFKYGKLAHMLHDPSSLTLLAPLPSGTNSPIVGGAEVQAALDRDELKSKVGGYAYNTKRVTHYFCKECGVHVFTIGYPFGETGGLKIGTNARAVDDLDMSGEEWKTAGYYVDGRGDFKAGFSKVPFSPGQW</sequence>
<dbReference type="PANTHER" id="PTHR28620">
    <property type="entry name" value="CENTROMERE PROTEIN V"/>
    <property type="match status" value="1"/>
</dbReference>
<accession>A0A3N4IM97</accession>
<dbReference type="GO" id="GO:0016846">
    <property type="term" value="F:carbon-sulfur lyase activity"/>
    <property type="evidence" value="ECO:0007669"/>
    <property type="project" value="InterPro"/>
</dbReference>
<dbReference type="InterPro" id="IPR052355">
    <property type="entry name" value="CENP-V-like"/>
</dbReference>
<dbReference type="GO" id="GO:0046872">
    <property type="term" value="F:metal ion binding"/>
    <property type="evidence" value="ECO:0007669"/>
    <property type="project" value="UniProtKB-KW"/>
</dbReference>
<protein>
    <recommendedName>
        <fullName evidence="4">CENP-V/GFA domain-containing protein</fullName>
    </recommendedName>
</protein>
<dbReference type="InterPro" id="IPR006913">
    <property type="entry name" value="CENP-V/GFA"/>
</dbReference>
<evidence type="ECO:0000256" key="2">
    <source>
        <dbReference type="ARBA" id="ARBA00022723"/>
    </source>
</evidence>
<gene>
    <name evidence="5" type="ORF">BJ508DRAFT_413893</name>
</gene>
<dbReference type="Gene3D" id="2.170.150.70">
    <property type="match status" value="1"/>
</dbReference>
<evidence type="ECO:0000256" key="1">
    <source>
        <dbReference type="ARBA" id="ARBA00005495"/>
    </source>
</evidence>
<dbReference type="Proteomes" id="UP000275078">
    <property type="component" value="Unassembled WGS sequence"/>
</dbReference>
<keyword evidence="3" id="KW-0862">Zinc</keyword>
<keyword evidence="2" id="KW-0479">Metal-binding</keyword>
<reference evidence="5 6" key="1">
    <citation type="journal article" date="2018" name="Nat. Ecol. Evol.">
        <title>Pezizomycetes genomes reveal the molecular basis of ectomycorrhizal truffle lifestyle.</title>
        <authorList>
            <person name="Murat C."/>
            <person name="Payen T."/>
            <person name="Noel B."/>
            <person name="Kuo A."/>
            <person name="Morin E."/>
            <person name="Chen J."/>
            <person name="Kohler A."/>
            <person name="Krizsan K."/>
            <person name="Balestrini R."/>
            <person name="Da Silva C."/>
            <person name="Montanini B."/>
            <person name="Hainaut M."/>
            <person name="Levati E."/>
            <person name="Barry K.W."/>
            <person name="Belfiori B."/>
            <person name="Cichocki N."/>
            <person name="Clum A."/>
            <person name="Dockter R.B."/>
            <person name="Fauchery L."/>
            <person name="Guy J."/>
            <person name="Iotti M."/>
            <person name="Le Tacon F."/>
            <person name="Lindquist E.A."/>
            <person name="Lipzen A."/>
            <person name="Malagnac F."/>
            <person name="Mello A."/>
            <person name="Molinier V."/>
            <person name="Miyauchi S."/>
            <person name="Poulain J."/>
            <person name="Riccioni C."/>
            <person name="Rubini A."/>
            <person name="Sitrit Y."/>
            <person name="Splivallo R."/>
            <person name="Traeger S."/>
            <person name="Wang M."/>
            <person name="Zifcakova L."/>
            <person name="Wipf D."/>
            <person name="Zambonelli A."/>
            <person name="Paolocci F."/>
            <person name="Nowrousian M."/>
            <person name="Ottonello S."/>
            <person name="Baldrian P."/>
            <person name="Spatafora J.W."/>
            <person name="Henrissat B."/>
            <person name="Nagy L.G."/>
            <person name="Aury J.M."/>
            <person name="Wincker P."/>
            <person name="Grigoriev I.V."/>
            <person name="Bonfante P."/>
            <person name="Martin F.M."/>
        </authorList>
    </citation>
    <scope>NUCLEOTIDE SEQUENCE [LARGE SCALE GENOMIC DNA]</scope>
    <source>
        <strain evidence="5 6">RN42</strain>
    </source>
</reference>